<keyword evidence="2 7" id="KW-0813">Transport</keyword>
<evidence type="ECO:0000256" key="1">
    <source>
        <dbReference type="ARBA" id="ARBA00004651"/>
    </source>
</evidence>
<feature type="transmembrane region" description="Helical" evidence="7">
    <location>
        <begin position="145"/>
        <end position="171"/>
    </location>
</feature>
<dbReference type="CDD" id="cd06261">
    <property type="entry name" value="TM_PBP2"/>
    <property type="match status" value="1"/>
</dbReference>
<dbReference type="Gene3D" id="1.10.3720.10">
    <property type="entry name" value="MetI-like"/>
    <property type="match status" value="1"/>
</dbReference>
<evidence type="ECO:0000256" key="5">
    <source>
        <dbReference type="ARBA" id="ARBA00022989"/>
    </source>
</evidence>
<keyword evidence="10" id="KW-1185">Reference proteome</keyword>
<evidence type="ECO:0000256" key="2">
    <source>
        <dbReference type="ARBA" id="ARBA00022448"/>
    </source>
</evidence>
<feature type="transmembrane region" description="Helical" evidence="7">
    <location>
        <begin position="35"/>
        <end position="57"/>
    </location>
</feature>
<dbReference type="AlphaFoldDB" id="A0A847SAJ9"/>
<dbReference type="PROSITE" id="PS50928">
    <property type="entry name" value="ABC_TM1"/>
    <property type="match status" value="1"/>
</dbReference>
<dbReference type="EMBL" id="JABAIM010000002">
    <property type="protein sequence ID" value="NLR75947.1"/>
    <property type="molecule type" value="Genomic_DNA"/>
</dbReference>
<evidence type="ECO:0000256" key="7">
    <source>
        <dbReference type="RuleBase" id="RU363032"/>
    </source>
</evidence>
<evidence type="ECO:0000256" key="3">
    <source>
        <dbReference type="ARBA" id="ARBA00022475"/>
    </source>
</evidence>
<gene>
    <name evidence="9" type="ORF">HF682_12335</name>
</gene>
<feature type="domain" description="ABC transmembrane type-1" evidence="8">
    <location>
        <begin position="96"/>
        <end position="285"/>
    </location>
</feature>
<name>A0A847SAJ9_9NEIS</name>
<dbReference type="Proteomes" id="UP000587991">
    <property type="component" value="Unassembled WGS sequence"/>
</dbReference>
<dbReference type="Pfam" id="PF12911">
    <property type="entry name" value="OppC_N"/>
    <property type="match status" value="1"/>
</dbReference>
<dbReference type="InterPro" id="IPR050366">
    <property type="entry name" value="BP-dependent_transpt_permease"/>
</dbReference>
<evidence type="ECO:0000259" key="8">
    <source>
        <dbReference type="PROSITE" id="PS50928"/>
    </source>
</evidence>
<accession>A0A847SAJ9</accession>
<protein>
    <submittedName>
        <fullName evidence="9">ABC transporter permease</fullName>
    </submittedName>
</protein>
<evidence type="ECO:0000256" key="6">
    <source>
        <dbReference type="ARBA" id="ARBA00023136"/>
    </source>
</evidence>
<organism evidence="9 10">
    <name type="scientific">Leeia aquatica</name>
    <dbReference type="NCBI Taxonomy" id="2725557"/>
    <lineage>
        <taxon>Bacteria</taxon>
        <taxon>Pseudomonadati</taxon>
        <taxon>Pseudomonadota</taxon>
        <taxon>Betaproteobacteria</taxon>
        <taxon>Neisseriales</taxon>
        <taxon>Leeiaceae</taxon>
        <taxon>Leeia</taxon>
    </lineage>
</organism>
<feature type="transmembrane region" description="Helical" evidence="7">
    <location>
        <begin position="225"/>
        <end position="243"/>
    </location>
</feature>
<keyword evidence="6 7" id="KW-0472">Membrane</keyword>
<dbReference type="InterPro" id="IPR035906">
    <property type="entry name" value="MetI-like_sf"/>
</dbReference>
<keyword evidence="3" id="KW-1003">Cell membrane</keyword>
<sequence>MTTLTWLETDTPQSAMQARLGRWWRAGRRMLRNPAMLFGGLMLLLILVAAVAAPWLAGYDPNVPDSHARLLAPSAEHWLGTDQLGRDLWARLLYGTRPTLLIVLLVAVLSAPFGLAIGIVAGYFGGWVSAVLMRVTDIFMAFPRLVLALAFVAILGPGIVNAVLAIAITAWPPYARIARTEAQLIRKAEFIQAAKVAGIPSRSILFGHVLPLCIPSTVIRVTLDMAGIILTAAGLGFLGLGAQPPMSEWGAMVAAGRNYLFDQWWVAAVPGMAILLGSLAFNLLGDGLRDVLDPKHA</sequence>
<evidence type="ECO:0000313" key="10">
    <source>
        <dbReference type="Proteomes" id="UP000587991"/>
    </source>
</evidence>
<dbReference type="InterPro" id="IPR000515">
    <property type="entry name" value="MetI-like"/>
</dbReference>
<keyword evidence="4 7" id="KW-0812">Transmembrane</keyword>
<feature type="transmembrane region" description="Helical" evidence="7">
    <location>
        <begin position="264"/>
        <end position="284"/>
    </location>
</feature>
<dbReference type="PANTHER" id="PTHR43386:SF1">
    <property type="entry name" value="D,D-DIPEPTIDE TRANSPORT SYSTEM PERMEASE PROTEIN DDPC-RELATED"/>
    <property type="match status" value="1"/>
</dbReference>
<dbReference type="GO" id="GO:0005886">
    <property type="term" value="C:plasma membrane"/>
    <property type="evidence" value="ECO:0007669"/>
    <property type="project" value="UniProtKB-SubCell"/>
</dbReference>
<dbReference type="RefSeq" id="WP_168877573.1">
    <property type="nucleotide sequence ID" value="NZ_JABAIM010000002.1"/>
</dbReference>
<comment type="caution">
    <text evidence="9">The sequence shown here is derived from an EMBL/GenBank/DDBJ whole genome shotgun (WGS) entry which is preliminary data.</text>
</comment>
<comment type="subcellular location">
    <subcellularLocation>
        <location evidence="1 7">Cell membrane</location>
        <topology evidence="1 7">Multi-pass membrane protein</topology>
    </subcellularLocation>
</comment>
<dbReference type="SUPFAM" id="SSF161098">
    <property type="entry name" value="MetI-like"/>
    <property type="match status" value="1"/>
</dbReference>
<evidence type="ECO:0000256" key="4">
    <source>
        <dbReference type="ARBA" id="ARBA00022692"/>
    </source>
</evidence>
<dbReference type="PANTHER" id="PTHR43386">
    <property type="entry name" value="OLIGOPEPTIDE TRANSPORT SYSTEM PERMEASE PROTEIN APPC"/>
    <property type="match status" value="1"/>
</dbReference>
<dbReference type="GO" id="GO:0071916">
    <property type="term" value="F:dipeptide transmembrane transporter activity"/>
    <property type="evidence" value="ECO:0007669"/>
    <property type="project" value="TreeGrafter"/>
</dbReference>
<feature type="transmembrane region" description="Helical" evidence="7">
    <location>
        <begin position="100"/>
        <end position="133"/>
    </location>
</feature>
<reference evidence="9 10" key="1">
    <citation type="submission" date="2020-04" db="EMBL/GenBank/DDBJ databases">
        <title>Draft genome of Leeia sp. IMCC25680.</title>
        <authorList>
            <person name="Song J."/>
            <person name="Cho J.-C."/>
        </authorList>
    </citation>
    <scope>NUCLEOTIDE SEQUENCE [LARGE SCALE GENOMIC DNA]</scope>
    <source>
        <strain evidence="9 10">IMCC25680</strain>
    </source>
</reference>
<keyword evidence="5 7" id="KW-1133">Transmembrane helix</keyword>
<dbReference type="InterPro" id="IPR025966">
    <property type="entry name" value="OppC_N"/>
</dbReference>
<evidence type="ECO:0000313" key="9">
    <source>
        <dbReference type="EMBL" id="NLR75947.1"/>
    </source>
</evidence>
<dbReference type="Pfam" id="PF00528">
    <property type="entry name" value="BPD_transp_1"/>
    <property type="match status" value="1"/>
</dbReference>
<proteinExistence type="inferred from homology"/>
<comment type="similarity">
    <text evidence="7">Belongs to the binding-protein-dependent transport system permease family.</text>
</comment>